<sequence>MALFDIAEDKSPGPDGFSSGCYKVAWTVVGEDVTNAILEFFNTGKLLKQVNTTLLALIPKVETPSLVADLCPMSYCNVLYEAITKIIVQ</sequence>
<comment type="caution">
    <text evidence="1">The sequence shown here is derived from an EMBL/GenBank/DDBJ whole genome shotgun (WGS) entry which is preliminary data.</text>
</comment>
<dbReference type="AlphaFoldDB" id="A0AAW2UUD1"/>
<accession>A0AAW2UUD1</accession>
<reference evidence="1" key="2">
    <citation type="journal article" date="2024" name="Plant">
        <title>Genomic evolution and insights into agronomic trait innovations of Sesamum species.</title>
        <authorList>
            <person name="Miao H."/>
            <person name="Wang L."/>
            <person name="Qu L."/>
            <person name="Liu H."/>
            <person name="Sun Y."/>
            <person name="Le M."/>
            <person name="Wang Q."/>
            <person name="Wei S."/>
            <person name="Zheng Y."/>
            <person name="Lin W."/>
            <person name="Duan Y."/>
            <person name="Cao H."/>
            <person name="Xiong S."/>
            <person name="Wang X."/>
            <person name="Wei L."/>
            <person name="Li C."/>
            <person name="Ma Q."/>
            <person name="Ju M."/>
            <person name="Zhao R."/>
            <person name="Li G."/>
            <person name="Mu C."/>
            <person name="Tian Q."/>
            <person name="Mei H."/>
            <person name="Zhang T."/>
            <person name="Gao T."/>
            <person name="Zhang H."/>
        </authorList>
    </citation>
    <scope>NUCLEOTIDE SEQUENCE</scope>
    <source>
        <strain evidence="1">KEN1</strain>
    </source>
</reference>
<reference evidence="1" key="1">
    <citation type="submission" date="2020-06" db="EMBL/GenBank/DDBJ databases">
        <authorList>
            <person name="Li T."/>
            <person name="Hu X."/>
            <person name="Zhang T."/>
            <person name="Song X."/>
            <person name="Zhang H."/>
            <person name="Dai N."/>
            <person name="Sheng W."/>
            <person name="Hou X."/>
            <person name="Wei L."/>
        </authorList>
    </citation>
    <scope>NUCLEOTIDE SEQUENCE</scope>
    <source>
        <strain evidence="1">KEN1</strain>
        <tissue evidence="1">Leaf</tissue>
    </source>
</reference>
<evidence type="ECO:0000313" key="1">
    <source>
        <dbReference type="EMBL" id="KAL0420726.1"/>
    </source>
</evidence>
<dbReference type="EMBL" id="JACGWN010000011">
    <property type="protein sequence ID" value="KAL0420726.1"/>
    <property type="molecule type" value="Genomic_DNA"/>
</dbReference>
<proteinExistence type="predicted"/>
<organism evidence="1">
    <name type="scientific">Sesamum latifolium</name>
    <dbReference type="NCBI Taxonomy" id="2727402"/>
    <lineage>
        <taxon>Eukaryota</taxon>
        <taxon>Viridiplantae</taxon>
        <taxon>Streptophyta</taxon>
        <taxon>Embryophyta</taxon>
        <taxon>Tracheophyta</taxon>
        <taxon>Spermatophyta</taxon>
        <taxon>Magnoliopsida</taxon>
        <taxon>eudicotyledons</taxon>
        <taxon>Gunneridae</taxon>
        <taxon>Pentapetalae</taxon>
        <taxon>asterids</taxon>
        <taxon>lamiids</taxon>
        <taxon>Lamiales</taxon>
        <taxon>Pedaliaceae</taxon>
        <taxon>Sesamum</taxon>
    </lineage>
</organism>
<gene>
    <name evidence="1" type="ORF">Slati_3095500</name>
</gene>
<name>A0AAW2UUD1_9LAMI</name>
<protein>
    <submittedName>
        <fullName evidence="1">Uncharacterized protein</fullName>
    </submittedName>
</protein>